<gene>
    <name evidence="2" type="ORF">EVAR_11937_1</name>
</gene>
<keyword evidence="3" id="KW-1185">Reference proteome</keyword>
<name>A0A4C1U4W3_EUMVA</name>
<dbReference type="OrthoDB" id="10017160at2759"/>
<reference evidence="2 3" key="1">
    <citation type="journal article" date="2019" name="Commun. Biol.">
        <title>The bagworm genome reveals a unique fibroin gene that provides high tensile strength.</title>
        <authorList>
            <person name="Kono N."/>
            <person name="Nakamura H."/>
            <person name="Ohtoshi R."/>
            <person name="Tomita M."/>
            <person name="Numata K."/>
            <person name="Arakawa K."/>
        </authorList>
    </citation>
    <scope>NUCLEOTIDE SEQUENCE [LARGE SCALE GENOMIC DNA]</scope>
</reference>
<dbReference type="AlphaFoldDB" id="A0A4C1U4W3"/>
<evidence type="ECO:0000256" key="1">
    <source>
        <dbReference type="SAM" id="MobiDB-lite"/>
    </source>
</evidence>
<feature type="compositionally biased region" description="Low complexity" evidence="1">
    <location>
        <begin position="162"/>
        <end position="173"/>
    </location>
</feature>
<protein>
    <submittedName>
        <fullName evidence="2">Uncharacterized protein</fullName>
    </submittedName>
</protein>
<comment type="caution">
    <text evidence="2">The sequence shown here is derived from an EMBL/GenBank/DDBJ whole genome shotgun (WGS) entry which is preliminary data.</text>
</comment>
<dbReference type="EMBL" id="BGZK01000128">
    <property type="protein sequence ID" value="GBP21339.1"/>
    <property type="molecule type" value="Genomic_DNA"/>
</dbReference>
<evidence type="ECO:0000313" key="2">
    <source>
        <dbReference type="EMBL" id="GBP21339.1"/>
    </source>
</evidence>
<organism evidence="2 3">
    <name type="scientific">Eumeta variegata</name>
    <name type="common">Bagworm moth</name>
    <name type="synonym">Eumeta japonica</name>
    <dbReference type="NCBI Taxonomy" id="151549"/>
    <lineage>
        <taxon>Eukaryota</taxon>
        <taxon>Metazoa</taxon>
        <taxon>Ecdysozoa</taxon>
        <taxon>Arthropoda</taxon>
        <taxon>Hexapoda</taxon>
        <taxon>Insecta</taxon>
        <taxon>Pterygota</taxon>
        <taxon>Neoptera</taxon>
        <taxon>Endopterygota</taxon>
        <taxon>Lepidoptera</taxon>
        <taxon>Glossata</taxon>
        <taxon>Ditrysia</taxon>
        <taxon>Tineoidea</taxon>
        <taxon>Psychidae</taxon>
        <taxon>Oiketicinae</taxon>
        <taxon>Eumeta</taxon>
    </lineage>
</organism>
<accession>A0A4C1U4W3</accession>
<sequence>MIFYEFRCHLNQQESQQPNIEDNIKVVLLMIEIDKRMTYQQILTSSGMGMSQVYIILVAIRKLCIRRISHKLTVAQKLCRINPCSETMRNFPVVTQMLYMTCLQPQQKYIICENFNYLTITVQEIQPGDRWTDGRIAESYNYVHVTARPVPTVIRRGGARAGAGPSASNSPTPLAAPAPPAARRAPRADASVPRDTRLPP</sequence>
<dbReference type="Proteomes" id="UP000299102">
    <property type="component" value="Unassembled WGS sequence"/>
</dbReference>
<evidence type="ECO:0000313" key="3">
    <source>
        <dbReference type="Proteomes" id="UP000299102"/>
    </source>
</evidence>
<proteinExistence type="predicted"/>
<feature type="region of interest" description="Disordered" evidence="1">
    <location>
        <begin position="156"/>
        <end position="200"/>
    </location>
</feature>